<keyword evidence="2" id="KW-1133">Transmembrane helix</keyword>
<evidence type="ECO:0000256" key="1">
    <source>
        <dbReference type="SAM" id="MobiDB-lite"/>
    </source>
</evidence>
<evidence type="ECO:0000313" key="3">
    <source>
        <dbReference type="EMBL" id="SDM22989.1"/>
    </source>
</evidence>
<dbReference type="STRING" id="990371.SAMN05421813_10832"/>
<reference evidence="4" key="1">
    <citation type="submission" date="2016-10" db="EMBL/GenBank/DDBJ databases">
        <authorList>
            <person name="Varghese N."/>
            <person name="Submissions S."/>
        </authorList>
    </citation>
    <scope>NUCLEOTIDE SEQUENCE [LARGE SCALE GENOMIC DNA]</scope>
    <source>
        <strain evidence="4">DSM 24536</strain>
    </source>
</reference>
<dbReference type="Proteomes" id="UP000199226">
    <property type="component" value="Unassembled WGS sequence"/>
</dbReference>
<dbReference type="OrthoDB" id="598035at2"/>
<protein>
    <submittedName>
        <fullName evidence="3">Gas vesicle protein</fullName>
    </submittedName>
</protein>
<accession>A0A1G9RI27</accession>
<dbReference type="RefSeq" id="WP_090703023.1">
    <property type="nucleotide sequence ID" value="NZ_FNHH01000008.1"/>
</dbReference>
<organism evidence="3 4">
    <name type="scientific">Daejeonella rubra</name>
    <dbReference type="NCBI Taxonomy" id="990371"/>
    <lineage>
        <taxon>Bacteria</taxon>
        <taxon>Pseudomonadati</taxon>
        <taxon>Bacteroidota</taxon>
        <taxon>Sphingobacteriia</taxon>
        <taxon>Sphingobacteriales</taxon>
        <taxon>Sphingobacteriaceae</taxon>
        <taxon>Daejeonella</taxon>
    </lineage>
</organism>
<gene>
    <name evidence="3" type="ORF">SAMN05421813_10832</name>
</gene>
<keyword evidence="4" id="KW-1185">Reference proteome</keyword>
<keyword evidence="2" id="KW-0812">Transmembrane</keyword>
<dbReference type="AlphaFoldDB" id="A0A1G9RI27"/>
<dbReference type="Pfam" id="PF12732">
    <property type="entry name" value="YtxH"/>
    <property type="match status" value="1"/>
</dbReference>
<dbReference type="InterPro" id="IPR024623">
    <property type="entry name" value="YtxH"/>
</dbReference>
<dbReference type="EMBL" id="FNHH01000008">
    <property type="protein sequence ID" value="SDM22989.1"/>
    <property type="molecule type" value="Genomic_DNA"/>
</dbReference>
<feature type="transmembrane region" description="Helical" evidence="2">
    <location>
        <begin position="6"/>
        <end position="26"/>
    </location>
</feature>
<keyword evidence="2" id="KW-0472">Membrane</keyword>
<feature type="region of interest" description="Disordered" evidence="1">
    <location>
        <begin position="85"/>
        <end position="105"/>
    </location>
</feature>
<name>A0A1G9RI27_9SPHI</name>
<proteinExistence type="predicted"/>
<sequence>MSDNTKVLAAMLAGLAAGVAIGILFAPEKGSETRDKLTDSLKNLGDSIKDRAADEIGNLSEFKDKVVDGIKSKLRSAEEEYSKTRNAVSSVVDHAEDTLNKAAKS</sequence>
<evidence type="ECO:0000256" key="2">
    <source>
        <dbReference type="SAM" id="Phobius"/>
    </source>
</evidence>
<evidence type="ECO:0000313" key="4">
    <source>
        <dbReference type="Proteomes" id="UP000199226"/>
    </source>
</evidence>